<accession>A0A2D4F2J9</accession>
<reference evidence="1" key="1">
    <citation type="submission" date="2017-07" db="EMBL/GenBank/DDBJ databases">
        <authorList>
            <person name="Mikheyev A."/>
            <person name="Grau M."/>
        </authorList>
    </citation>
    <scope>NUCLEOTIDE SEQUENCE</scope>
    <source>
        <tissue evidence="1">Venom_gland</tissue>
    </source>
</reference>
<sequence>MFSLHHLSCHVAWIIVGQQLKEHTHMHEHIHAYVHTYILKNMRSGVWKQVQGTDEVCNLDIKHPDRNLFCCIKQLGDETRKEAWRFRWAGRTGGKPQFRVILASKS</sequence>
<organism evidence="1">
    <name type="scientific">Micrurus corallinus</name>
    <name type="common">Brazilian coral snake</name>
    <dbReference type="NCBI Taxonomy" id="54390"/>
    <lineage>
        <taxon>Eukaryota</taxon>
        <taxon>Metazoa</taxon>
        <taxon>Chordata</taxon>
        <taxon>Craniata</taxon>
        <taxon>Vertebrata</taxon>
        <taxon>Euteleostomi</taxon>
        <taxon>Lepidosauria</taxon>
        <taxon>Squamata</taxon>
        <taxon>Bifurcata</taxon>
        <taxon>Unidentata</taxon>
        <taxon>Episquamata</taxon>
        <taxon>Toxicofera</taxon>
        <taxon>Serpentes</taxon>
        <taxon>Colubroidea</taxon>
        <taxon>Elapidae</taxon>
        <taxon>Elapinae</taxon>
        <taxon>Micrurus</taxon>
    </lineage>
</organism>
<dbReference type="EMBL" id="IACJ01041022">
    <property type="protein sequence ID" value="LAA41476.1"/>
    <property type="molecule type" value="Transcribed_RNA"/>
</dbReference>
<dbReference type="AlphaFoldDB" id="A0A2D4F2J9"/>
<proteinExistence type="predicted"/>
<reference evidence="1" key="2">
    <citation type="submission" date="2017-11" db="EMBL/GenBank/DDBJ databases">
        <title>Coralsnake Venomics: Analyses of Venom Gland Transcriptomes and Proteomes of Six Brazilian Taxa.</title>
        <authorList>
            <person name="Aird S.D."/>
            <person name="Jorge da Silva N."/>
            <person name="Qiu L."/>
            <person name="Villar-Briones A."/>
            <person name="Aparecida-Saddi V."/>
            <person name="Campos-Telles M.P."/>
            <person name="Grau M."/>
            <person name="Mikheyev A.S."/>
        </authorList>
    </citation>
    <scope>NUCLEOTIDE SEQUENCE</scope>
    <source>
        <tissue evidence="1">Venom_gland</tissue>
    </source>
</reference>
<name>A0A2D4F2J9_MICCO</name>
<protein>
    <submittedName>
        <fullName evidence="1">Uncharacterized protein</fullName>
    </submittedName>
</protein>
<evidence type="ECO:0000313" key="1">
    <source>
        <dbReference type="EMBL" id="LAA41476.1"/>
    </source>
</evidence>